<dbReference type="InterPro" id="IPR018060">
    <property type="entry name" value="HTH_AraC"/>
</dbReference>
<dbReference type="InterPro" id="IPR032687">
    <property type="entry name" value="AraC-type_N"/>
</dbReference>
<dbReference type="EMBL" id="JADTFC010000094">
    <property type="protein sequence ID" value="MBG6290969.1"/>
    <property type="molecule type" value="Genomic_DNA"/>
</dbReference>
<reference evidence="5 6" key="1">
    <citation type="submission" date="2020-11" db="EMBL/GenBank/DDBJ databases">
        <title>Enhanced detection system for hospital associated transmission using whole genome sequencing surveillance.</title>
        <authorList>
            <person name="Harrison L.H."/>
            <person name="Van Tyne D."/>
            <person name="Marsh J.W."/>
            <person name="Griffith M.P."/>
            <person name="Snyder D.J."/>
            <person name="Cooper V.S."/>
            <person name="Mustapha M."/>
        </authorList>
    </citation>
    <scope>NUCLEOTIDE SEQUENCE [LARGE SCALE GENOMIC DNA]</scope>
    <source>
        <strain evidence="5 6">PSA00705</strain>
    </source>
</reference>
<organism evidence="5 6">
    <name type="scientific">Pseudomonas nitroreducens</name>
    <dbReference type="NCBI Taxonomy" id="46680"/>
    <lineage>
        <taxon>Bacteria</taxon>
        <taxon>Pseudomonadati</taxon>
        <taxon>Pseudomonadota</taxon>
        <taxon>Gammaproteobacteria</taxon>
        <taxon>Pseudomonadales</taxon>
        <taxon>Pseudomonadaceae</taxon>
        <taxon>Pseudomonas</taxon>
    </lineage>
</organism>
<gene>
    <name evidence="5" type="ORF">I5I61_26225</name>
</gene>
<feature type="domain" description="HTH araC/xylS-type" evidence="4">
    <location>
        <begin position="209"/>
        <end position="307"/>
    </location>
</feature>
<evidence type="ECO:0000256" key="2">
    <source>
        <dbReference type="ARBA" id="ARBA00023125"/>
    </source>
</evidence>
<evidence type="ECO:0000313" key="6">
    <source>
        <dbReference type="Proteomes" id="UP000608450"/>
    </source>
</evidence>
<keyword evidence="1" id="KW-0805">Transcription regulation</keyword>
<evidence type="ECO:0000256" key="1">
    <source>
        <dbReference type="ARBA" id="ARBA00023015"/>
    </source>
</evidence>
<name>A0ABS0KSG2_PSENT</name>
<dbReference type="Pfam" id="PF12833">
    <property type="entry name" value="HTH_18"/>
    <property type="match status" value="1"/>
</dbReference>
<evidence type="ECO:0000256" key="3">
    <source>
        <dbReference type="ARBA" id="ARBA00023163"/>
    </source>
</evidence>
<sequence length="315" mass="34999">MCQEAGIDRNKLLGVGGFFDSDDLVRLAEISARECGVAHIGLRAYDDFLPGVFQLVGYVMLSSHCLMEGLEYLVKYSELIGNGFVVGLDDEGDGVRIWSMDYQENETPGAHVLQDIAVSSLLGFLKWVLGGRDLSFREVAFSYQKPVDVAEHTRLFGENVSFGEARTSVVLDKNMLLEPLSTADEGLLLMHDNFARSQVDRLRRLTYSDSVKKVLLEQLSQGVSDMNSVALALKLGKRTLQRGLAKEGSNFKVILDGVRCQLAEHYLAHGSMDISKIAELLAFKEVSSFHKACQRWFKVSPGVFRANRFRAILPA</sequence>
<dbReference type="Pfam" id="PF12625">
    <property type="entry name" value="Arabinose_bd"/>
    <property type="match status" value="1"/>
</dbReference>
<dbReference type="PANTHER" id="PTHR47894">
    <property type="entry name" value="HTH-TYPE TRANSCRIPTIONAL REGULATOR GADX"/>
    <property type="match status" value="1"/>
</dbReference>
<dbReference type="PROSITE" id="PS01124">
    <property type="entry name" value="HTH_ARAC_FAMILY_2"/>
    <property type="match status" value="1"/>
</dbReference>
<dbReference type="InterPro" id="IPR009057">
    <property type="entry name" value="Homeodomain-like_sf"/>
</dbReference>
<protein>
    <submittedName>
        <fullName evidence="5">AraC family transcriptional regulator</fullName>
    </submittedName>
</protein>
<comment type="caution">
    <text evidence="5">The sequence shown here is derived from an EMBL/GenBank/DDBJ whole genome shotgun (WGS) entry which is preliminary data.</text>
</comment>
<dbReference type="Gene3D" id="1.10.10.60">
    <property type="entry name" value="Homeodomain-like"/>
    <property type="match status" value="1"/>
</dbReference>
<keyword evidence="6" id="KW-1185">Reference proteome</keyword>
<evidence type="ECO:0000259" key="4">
    <source>
        <dbReference type="PROSITE" id="PS01124"/>
    </source>
</evidence>
<dbReference type="Proteomes" id="UP000608450">
    <property type="component" value="Unassembled WGS sequence"/>
</dbReference>
<evidence type="ECO:0000313" key="5">
    <source>
        <dbReference type="EMBL" id="MBG6290969.1"/>
    </source>
</evidence>
<keyword evidence="3" id="KW-0804">Transcription</keyword>
<proteinExistence type="predicted"/>
<dbReference type="SMART" id="SM00342">
    <property type="entry name" value="HTH_ARAC"/>
    <property type="match status" value="1"/>
</dbReference>
<dbReference type="PANTHER" id="PTHR47894:SF1">
    <property type="entry name" value="HTH-TYPE TRANSCRIPTIONAL REGULATOR VQSM"/>
    <property type="match status" value="1"/>
</dbReference>
<dbReference type="SUPFAM" id="SSF46689">
    <property type="entry name" value="Homeodomain-like"/>
    <property type="match status" value="1"/>
</dbReference>
<keyword evidence="2" id="KW-0238">DNA-binding</keyword>
<accession>A0ABS0KSG2</accession>